<dbReference type="SUPFAM" id="SSF48371">
    <property type="entry name" value="ARM repeat"/>
    <property type="match status" value="1"/>
</dbReference>
<feature type="compositionally biased region" description="Low complexity" evidence="1">
    <location>
        <begin position="359"/>
        <end position="373"/>
    </location>
</feature>
<feature type="region of interest" description="Disordered" evidence="1">
    <location>
        <begin position="346"/>
        <end position="373"/>
    </location>
</feature>
<dbReference type="EMBL" id="JAIVGD010000011">
    <property type="protein sequence ID" value="KAH0770481.1"/>
    <property type="molecule type" value="Genomic_DNA"/>
</dbReference>
<dbReference type="InterPro" id="IPR016024">
    <property type="entry name" value="ARM-type_fold"/>
</dbReference>
<protein>
    <recommendedName>
        <fullName evidence="4">Ubiquitin-protein ligase</fullName>
    </recommendedName>
</protein>
<dbReference type="Gene3D" id="1.25.10.10">
    <property type="entry name" value="Leucine-rich Repeat Variant"/>
    <property type="match status" value="1"/>
</dbReference>
<evidence type="ECO:0000256" key="1">
    <source>
        <dbReference type="SAM" id="MobiDB-lite"/>
    </source>
</evidence>
<keyword evidence="3" id="KW-1185">Reference proteome</keyword>
<dbReference type="PANTHER" id="PTHR46700:SF2">
    <property type="entry name" value="ARM REPEAT SUPERFAMILY PROTEIN"/>
    <property type="match status" value="1"/>
</dbReference>
<accession>A0ABQ7VPP4</accession>
<comment type="caution">
    <text evidence="2">The sequence shown here is derived from an EMBL/GenBank/DDBJ whole genome shotgun (WGS) entry which is preliminary data.</text>
</comment>
<reference evidence="2 3" key="1">
    <citation type="journal article" date="2021" name="bioRxiv">
        <title>Chromosome-scale and haplotype-resolved genome assembly of a tetraploid potato cultivar.</title>
        <authorList>
            <person name="Sun H."/>
            <person name="Jiao W.-B."/>
            <person name="Krause K."/>
            <person name="Campoy J.A."/>
            <person name="Goel M."/>
            <person name="Folz-Donahue K."/>
            <person name="Kukat C."/>
            <person name="Huettel B."/>
            <person name="Schneeberger K."/>
        </authorList>
    </citation>
    <scope>NUCLEOTIDE SEQUENCE [LARGE SCALE GENOMIC DNA]</scope>
    <source>
        <strain evidence="2">SolTubOtavaFocal</strain>
        <tissue evidence="2">Leaves</tissue>
    </source>
</reference>
<evidence type="ECO:0000313" key="3">
    <source>
        <dbReference type="Proteomes" id="UP000826656"/>
    </source>
</evidence>
<organism evidence="2 3">
    <name type="scientific">Solanum tuberosum</name>
    <name type="common">Potato</name>
    <dbReference type="NCBI Taxonomy" id="4113"/>
    <lineage>
        <taxon>Eukaryota</taxon>
        <taxon>Viridiplantae</taxon>
        <taxon>Streptophyta</taxon>
        <taxon>Embryophyta</taxon>
        <taxon>Tracheophyta</taxon>
        <taxon>Spermatophyta</taxon>
        <taxon>Magnoliopsida</taxon>
        <taxon>eudicotyledons</taxon>
        <taxon>Gunneridae</taxon>
        <taxon>Pentapetalae</taxon>
        <taxon>asterids</taxon>
        <taxon>lamiids</taxon>
        <taxon>Solanales</taxon>
        <taxon>Solanaceae</taxon>
        <taxon>Solanoideae</taxon>
        <taxon>Solaneae</taxon>
        <taxon>Solanum</taxon>
    </lineage>
</organism>
<dbReference type="InterPro" id="IPR011989">
    <property type="entry name" value="ARM-like"/>
</dbReference>
<sequence>MGKESDKDNGWMILQKSVKKLHFGNWDEKEVAVKEIIKLAKEDLKRRKFMAELGVIPPLVAMVGGSDQAVLRRQRLAVQALTQLANGSFTNKALMVEAGILSKLPQKTDNLDGNTRQEFAELILSISLLANTQFNMDSSRIISFVVSILDSSNSSVETKCTCLGTLYNISSVLENSASLATNGTVTTLLRLSSLKEVSEKALATLGNLVVTLMGKKAMEESPMMPDSLMEIMTWEEQPKCQELSVYILMILAHQSSIQREKMSKAGIVPVLLEVALLGSSLAQKRALKLLQWFKDERQSKMGPHSGPQVGRMPIDSSPMSPRAVDENKKLMKKIVKQSLYKNMETITSRANGGGDSSRFKSLVVSSSSKSLPY</sequence>
<gene>
    <name evidence="2" type="ORF">KY290_014462</name>
</gene>
<feature type="region of interest" description="Disordered" evidence="1">
    <location>
        <begin position="298"/>
        <end position="323"/>
    </location>
</feature>
<name>A0ABQ7VPP4_SOLTU</name>
<evidence type="ECO:0008006" key="4">
    <source>
        <dbReference type="Google" id="ProtNLM"/>
    </source>
</evidence>
<dbReference type="PANTHER" id="PTHR46700">
    <property type="entry name" value="ARM REPEAT SUPERFAMILY PROTEIN"/>
    <property type="match status" value="1"/>
</dbReference>
<dbReference type="Proteomes" id="UP000826656">
    <property type="component" value="Unassembled WGS sequence"/>
</dbReference>
<proteinExistence type="predicted"/>
<evidence type="ECO:0000313" key="2">
    <source>
        <dbReference type="EMBL" id="KAH0770481.1"/>
    </source>
</evidence>